<accession>A0A540WUY9</accession>
<keyword evidence="3" id="KW-1185">Reference proteome</keyword>
<evidence type="ECO:0000313" key="3">
    <source>
        <dbReference type="Proteomes" id="UP000315369"/>
    </source>
</evidence>
<dbReference type="InterPro" id="IPR050410">
    <property type="entry name" value="CCR4/nocturin_mRNA_transcr"/>
</dbReference>
<keyword evidence="2" id="KW-0255">Endonuclease</keyword>
<dbReference type="Proteomes" id="UP000315369">
    <property type="component" value="Unassembled WGS sequence"/>
</dbReference>
<keyword evidence="2" id="KW-0540">Nuclease</keyword>
<reference evidence="2 3" key="1">
    <citation type="submission" date="2019-06" db="EMBL/GenBank/DDBJ databases">
        <authorList>
            <person name="Livingstone P."/>
            <person name="Whitworth D."/>
        </authorList>
    </citation>
    <scope>NUCLEOTIDE SEQUENCE [LARGE SCALE GENOMIC DNA]</scope>
    <source>
        <strain evidence="2 3">AM401</strain>
    </source>
</reference>
<dbReference type="InterPro" id="IPR036691">
    <property type="entry name" value="Endo/exonu/phosph_ase_sf"/>
</dbReference>
<organism evidence="2 3">
    <name type="scientific">Myxococcus llanfairpwllgwyngyllgogerychwyrndrobwllllantysiliogogogochensis</name>
    <dbReference type="NCBI Taxonomy" id="2590453"/>
    <lineage>
        <taxon>Bacteria</taxon>
        <taxon>Pseudomonadati</taxon>
        <taxon>Myxococcota</taxon>
        <taxon>Myxococcia</taxon>
        <taxon>Myxococcales</taxon>
        <taxon>Cystobacterineae</taxon>
        <taxon>Myxococcaceae</taxon>
        <taxon>Myxococcus</taxon>
    </lineage>
</organism>
<dbReference type="SUPFAM" id="SSF56219">
    <property type="entry name" value="DNase I-like"/>
    <property type="match status" value="1"/>
</dbReference>
<dbReference type="EMBL" id="VIFM01000122">
    <property type="protein sequence ID" value="TQF12845.1"/>
    <property type="molecule type" value="Genomic_DNA"/>
</dbReference>
<dbReference type="PANTHER" id="PTHR12121">
    <property type="entry name" value="CARBON CATABOLITE REPRESSOR PROTEIN 4"/>
    <property type="match status" value="1"/>
</dbReference>
<protein>
    <submittedName>
        <fullName evidence="2">Endonuclease</fullName>
    </submittedName>
</protein>
<proteinExistence type="predicted"/>
<dbReference type="OrthoDB" id="5379044at2"/>
<gene>
    <name evidence="2" type="ORF">FJV41_26820</name>
</gene>
<dbReference type="RefSeq" id="WP_141645408.1">
    <property type="nucleotide sequence ID" value="NZ_VIFM01000122.1"/>
</dbReference>
<name>A0A540WUY9_9BACT</name>
<dbReference type="Gene3D" id="3.60.10.10">
    <property type="entry name" value="Endonuclease/exonuclease/phosphatase"/>
    <property type="match status" value="1"/>
</dbReference>
<feature type="domain" description="Endonuclease/exonuclease/phosphatase" evidence="1">
    <location>
        <begin position="9"/>
        <end position="305"/>
    </location>
</feature>
<dbReference type="GO" id="GO:0000175">
    <property type="term" value="F:3'-5'-RNA exonuclease activity"/>
    <property type="evidence" value="ECO:0007669"/>
    <property type="project" value="TreeGrafter"/>
</dbReference>
<sequence length="332" mass="37193">MPDSSLRIVTYNVRYFGHMLRGLASTVGPKRRVAAALASLDPLPDVVCLQEVETTSLRSTIAHRPKLPGETQLMAFMGRMEETFTAQGREMPYEAFYFRAHHYKLGEVSLYTTGLAVLVNKRTLQVDKHNVDAPQAITHHHVQRLKDRKQSRICAHMRLLRREDNRPFHVFNTHLSLPTPFAREFWSTKDKMGCGVNQLHEARKLADFVGILSAQEPFVVCGDFNSPPATPVFRYLTGDVRFTCAQAAVGQIDPNVSRGFPTAGFMHMRMHLDHMFSGGGVRWLDTQETSPFGDFKSRFHGLSDHMPIVARFALESAPAILALPGAPVPDVG</sequence>
<dbReference type="Pfam" id="PF03372">
    <property type="entry name" value="Exo_endo_phos"/>
    <property type="match status" value="1"/>
</dbReference>
<dbReference type="AlphaFoldDB" id="A0A540WUY9"/>
<evidence type="ECO:0000259" key="1">
    <source>
        <dbReference type="Pfam" id="PF03372"/>
    </source>
</evidence>
<dbReference type="GO" id="GO:0004519">
    <property type="term" value="F:endonuclease activity"/>
    <property type="evidence" value="ECO:0007669"/>
    <property type="project" value="UniProtKB-KW"/>
</dbReference>
<evidence type="ECO:0000313" key="2">
    <source>
        <dbReference type="EMBL" id="TQF12845.1"/>
    </source>
</evidence>
<keyword evidence="2" id="KW-0378">Hydrolase</keyword>
<dbReference type="PANTHER" id="PTHR12121:SF36">
    <property type="entry name" value="ENDONUCLEASE_EXONUCLEASE_PHOSPHATASE DOMAIN-CONTAINING PROTEIN"/>
    <property type="match status" value="1"/>
</dbReference>
<comment type="caution">
    <text evidence="2">The sequence shown here is derived from an EMBL/GenBank/DDBJ whole genome shotgun (WGS) entry which is preliminary data.</text>
</comment>
<dbReference type="InterPro" id="IPR005135">
    <property type="entry name" value="Endo/exonuclease/phosphatase"/>
</dbReference>